<feature type="domain" description="Endonuclease NucS C-terminal" evidence="1">
    <location>
        <begin position="12"/>
        <end position="104"/>
    </location>
</feature>
<dbReference type="AlphaFoldDB" id="A0A5S3PCU1"/>
<dbReference type="Proteomes" id="UP000309550">
    <property type="component" value="Unassembled WGS sequence"/>
</dbReference>
<dbReference type="Gene3D" id="3.40.1350.10">
    <property type="match status" value="1"/>
</dbReference>
<reference evidence="2 3" key="1">
    <citation type="submission" date="2019-05" db="EMBL/GenBank/DDBJ databases">
        <title>Sulfitobacter sabulilitoris sp. nov., isolated from a marine sand.</title>
        <authorList>
            <person name="Yoon J.-H."/>
        </authorList>
    </citation>
    <scope>NUCLEOTIDE SEQUENCE [LARGE SCALE GENOMIC DNA]</scope>
    <source>
        <strain evidence="2 3">HSMS-29</strain>
    </source>
</reference>
<organism evidence="2 3">
    <name type="scientific">Sulfitobacter sabulilitoris</name>
    <dbReference type="NCBI Taxonomy" id="2562655"/>
    <lineage>
        <taxon>Bacteria</taxon>
        <taxon>Pseudomonadati</taxon>
        <taxon>Pseudomonadota</taxon>
        <taxon>Alphaproteobacteria</taxon>
        <taxon>Rhodobacterales</taxon>
        <taxon>Roseobacteraceae</taxon>
        <taxon>Sulfitobacter</taxon>
    </lineage>
</organism>
<dbReference type="RefSeq" id="WP_138662752.1">
    <property type="nucleotide sequence ID" value="NZ_VANS01000003.1"/>
</dbReference>
<name>A0A5S3PCU1_9RHOB</name>
<proteinExistence type="predicted"/>
<accession>A0A5S3PCU1</accession>
<protein>
    <submittedName>
        <fullName evidence="2">DUF91 domain-containing protein</fullName>
    </submittedName>
</protein>
<dbReference type="OrthoDB" id="8477544at2"/>
<dbReference type="EMBL" id="VANS01000003">
    <property type="protein sequence ID" value="TMM51679.1"/>
    <property type="molecule type" value="Genomic_DNA"/>
</dbReference>
<gene>
    <name evidence="2" type="ORF">FDT80_13050</name>
</gene>
<keyword evidence="3" id="KW-1185">Reference proteome</keyword>
<comment type="caution">
    <text evidence="2">The sequence shown here is derived from an EMBL/GenBank/DDBJ whole genome shotgun (WGS) entry which is preliminary data.</text>
</comment>
<dbReference type="InterPro" id="IPR048301">
    <property type="entry name" value="NucS_C"/>
</dbReference>
<evidence type="ECO:0000259" key="1">
    <source>
        <dbReference type="Pfam" id="PF01939"/>
    </source>
</evidence>
<dbReference type="InterPro" id="IPR011856">
    <property type="entry name" value="tRNA_endonuc-like_dom_sf"/>
</dbReference>
<evidence type="ECO:0000313" key="3">
    <source>
        <dbReference type="Proteomes" id="UP000309550"/>
    </source>
</evidence>
<dbReference type="GO" id="GO:0004519">
    <property type="term" value="F:endonuclease activity"/>
    <property type="evidence" value="ECO:0007669"/>
    <property type="project" value="InterPro"/>
</dbReference>
<dbReference type="GO" id="GO:0003676">
    <property type="term" value="F:nucleic acid binding"/>
    <property type="evidence" value="ECO:0007669"/>
    <property type="project" value="InterPro"/>
</dbReference>
<sequence>MKLPVLGRWENEGGLRDHIAKHLEILEPDLTLVEIEHTLPNALGAGGRVDILAMDALGNYVCIEVKRSDNSARATLNELSKYLVLFCQEHDVQKERVRCVLVSTDWHEVLLPLSAFAVTCGADVSGYKAHMRNGELVLDRQALQIISFSPRISPEICVMYFKDEPARQQYLHRVVERAAKLPFIRSALLLLNPRPNSKFVDHLVVAYIWKIPAEFHPDLESVVGNKVGWLEPYLHPNAKAETDALFWIFEQEDVLSTFYSGSARSGTPEKVTNLLGRFDFESIKKVGRWSAKDLINTDEKLLSQMTSFSPMTGGAKQNQYTYTSLAKPQLEKNFAREVSDFLDFLSFSSVFRSAAETYLASLQSENVEVAFEANRGRNTFMDLYLSKRRGVSQLASFQIIVSDNKVPTAGLVGAYYWDGKTFPRDAANNMDDAYGGVSPTLLQAFSSAEWVSDQDTMAMHGLIPVVFKLLDNSKTLVSRGGGIDTQFRPFDDFAWFNKAYLTDLAQVIESASDLGAQDL</sequence>
<dbReference type="Pfam" id="PF01939">
    <property type="entry name" value="NucS_C"/>
    <property type="match status" value="1"/>
</dbReference>
<evidence type="ECO:0000313" key="2">
    <source>
        <dbReference type="EMBL" id="TMM51679.1"/>
    </source>
</evidence>